<dbReference type="InterPro" id="IPR044135">
    <property type="entry name" value="Met-tRNA-FMT_C"/>
</dbReference>
<evidence type="ECO:0000259" key="7">
    <source>
        <dbReference type="Pfam" id="PF02911"/>
    </source>
</evidence>
<feature type="domain" description="Formyl transferase C-terminal" evidence="7">
    <location>
        <begin position="201"/>
        <end position="301"/>
    </location>
</feature>
<dbReference type="PATRIC" id="fig|1307839.3.peg.477"/>
<keyword evidence="4 5" id="KW-0648">Protein biosynthesis</keyword>
<dbReference type="InterPro" id="IPR005793">
    <property type="entry name" value="Formyl_trans_C"/>
</dbReference>
<dbReference type="GO" id="GO:0004479">
    <property type="term" value="F:methionyl-tRNA formyltransferase activity"/>
    <property type="evidence" value="ECO:0007669"/>
    <property type="project" value="UniProtKB-UniRule"/>
</dbReference>
<proteinExistence type="inferred from homology"/>
<name>A0A0S2HVW9_9BACT</name>
<organism evidence="8 9">
    <name type="scientific">Salinivirga cyanobacteriivorans</name>
    <dbReference type="NCBI Taxonomy" id="1307839"/>
    <lineage>
        <taxon>Bacteria</taxon>
        <taxon>Pseudomonadati</taxon>
        <taxon>Bacteroidota</taxon>
        <taxon>Bacteroidia</taxon>
        <taxon>Bacteroidales</taxon>
        <taxon>Salinivirgaceae</taxon>
        <taxon>Salinivirga</taxon>
    </lineage>
</organism>
<dbReference type="SUPFAM" id="SSF53328">
    <property type="entry name" value="Formyltransferase"/>
    <property type="match status" value="1"/>
</dbReference>
<comment type="catalytic activity">
    <reaction evidence="5">
        <text>L-methionyl-tRNA(fMet) + (6R)-10-formyltetrahydrofolate = N-formyl-L-methionyl-tRNA(fMet) + (6S)-5,6,7,8-tetrahydrofolate + H(+)</text>
        <dbReference type="Rhea" id="RHEA:24380"/>
        <dbReference type="Rhea" id="RHEA-COMP:9952"/>
        <dbReference type="Rhea" id="RHEA-COMP:9953"/>
        <dbReference type="ChEBI" id="CHEBI:15378"/>
        <dbReference type="ChEBI" id="CHEBI:57453"/>
        <dbReference type="ChEBI" id="CHEBI:78530"/>
        <dbReference type="ChEBI" id="CHEBI:78844"/>
        <dbReference type="ChEBI" id="CHEBI:195366"/>
        <dbReference type="EC" id="2.1.2.9"/>
    </reaction>
</comment>
<protein>
    <recommendedName>
        <fullName evidence="2 5">Methionyl-tRNA formyltransferase</fullName>
        <ecNumber evidence="2 5">2.1.2.9</ecNumber>
    </recommendedName>
</protein>
<reference evidence="8 9" key="1">
    <citation type="submission" date="2015-11" db="EMBL/GenBank/DDBJ databases">
        <title>Description and complete genome sequence of a novel strain predominating in hypersaline microbial mats and representing a new family of the Bacteriodetes phylum.</title>
        <authorList>
            <person name="Spring S."/>
            <person name="Bunk B."/>
            <person name="Sproer C."/>
            <person name="Klenk H.-P."/>
        </authorList>
    </citation>
    <scope>NUCLEOTIDE SEQUENCE [LARGE SCALE GENOMIC DNA]</scope>
    <source>
        <strain evidence="8 9">L21-Spi-D4</strain>
    </source>
</reference>
<sequence length="311" mass="34534">MRIIFMGTPDFAVKSLETLNINYNVVAVVTAPDKKRGRGQKVIPTPVKEFATNAGLPVLQPTNLKDPEFIEILKSYNPDLNVVVAFRMLPEVVFNLPTHGSINLHASLLPDYRGAAPINHAIINGEKQTGVTTFFLDKKIDTGRIIMQHNVNIYPNDTAGTLHDKLMVTGASILSATVKEIEEGTAEAAPQIRKSDKSAPKIYKEDCEIDWSANGSVIHNFIRGLSPYPAAWTSFTRNGKPFTAKIYAGHFKRTNHEMAPGTVKVNENNLEVAVNKGWYEIKELQPQSKKRVTAEEFVRGLQKNDELKLAN</sequence>
<evidence type="ECO:0000313" key="8">
    <source>
        <dbReference type="EMBL" id="ALO14116.1"/>
    </source>
</evidence>
<dbReference type="NCBIfam" id="TIGR00460">
    <property type="entry name" value="fmt"/>
    <property type="match status" value="1"/>
</dbReference>
<comment type="similarity">
    <text evidence="1 5">Belongs to the Fmt family.</text>
</comment>
<dbReference type="CDD" id="cd08646">
    <property type="entry name" value="FMT_core_Met-tRNA-FMT_N"/>
    <property type="match status" value="1"/>
</dbReference>
<dbReference type="OrthoDB" id="9802815at2"/>
<dbReference type="InterPro" id="IPR036477">
    <property type="entry name" value="Formyl_transf_N_sf"/>
</dbReference>
<evidence type="ECO:0000256" key="4">
    <source>
        <dbReference type="ARBA" id="ARBA00022917"/>
    </source>
</evidence>
<dbReference type="STRING" id="1307839.L21SP5_00437"/>
<dbReference type="Proteomes" id="UP000064893">
    <property type="component" value="Chromosome"/>
</dbReference>
<dbReference type="Gene3D" id="3.40.50.12230">
    <property type="match status" value="1"/>
</dbReference>
<dbReference type="InterPro" id="IPR011034">
    <property type="entry name" value="Formyl_transferase-like_C_sf"/>
</dbReference>
<dbReference type="Pfam" id="PF02911">
    <property type="entry name" value="Formyl_trans_C"/>
    <property type="match status" value="1"/>
</dbReference>
<evidence type="ECO:0000256" key="5">
    <source>
        <dbReference type="HAMAP-Rule" id="MF_00182"/>
    </source>
</evidence>
<evidence type="ECO:0000256" key="3">
    <source>
        <dbReference type="ARBA" id="ARBA00022679"/>
    </source>
</evidence>
<feature type="binding site" evidence="5">
    <location>
        <begin position="107"/>
        <end position="110"/>
    </location>
    <ligand>
        <name>(6S)-5,6,7,8-tetrahydrofolate</name>
        <dbReference type="ChEBI" id="CHEBI:57453"/>
    </ligand>
</feature>
<dbReference type="HAMAP" id="MF_00182">
    <property type="entry name" value="Formyl_trans"/>
    <property type="match status" value="1"/>
</dbReference>
<dbReference type="KEGG" id="blq:L21SP5_00437"/>
<dbReference type="InterPro" id="IPR041711">
    <property type="entry name" value="Met-tRNA-FMT_N"/>
</dbReference>
<dbReference type="PANTHER" id="PTHR11138">
    <property type="entry name" value="METHIONYL-TRNA FORMYLTRANSFERASE"/>
    <property type="match status" value="1"/>
</dbReference>
<dbReference type="Pfam" id="PF00551">
    <property type="entry name" value="Formyl_trans_N"/>
    <property type="match status" value="1"/>
</dbReference>
<dbReference type="InterPro" id="IPR005794">
    <property type="entry name" value="Fmt"/>
</dbReference>
<dbReference type="CDD" id="cd08704">
    <property type="entry name" value="Met_tRNA_FMT_C"/>
    <property type="match status" value="1"/>
</dbReference>
<evidence type="ECO:0000256" key="2">
    <source>
        <dbReference type="ARBA" id="ARBA00012261"/>
    </source>
</evidence>
<dbReference type="EMBL" id="CP013118">
    <property type="protein sequence ID" value="ALO14116.1"/>
    <property type="molecule type" value="Genomic_DNA"/>
</dbReference>
<evidence type="ECO:0000313" key="9">
    <source>
        <dbReference type="Proteomes" id="UP000064893"/>
    </source>
</evidence>
<dbReference type="RefSeq" id="WP_057951696.1">
    <property type="nucleotide sequence ID" value="NZ_CP013118.1"/>
</dbReference>
<dbReference type="SUPFAM" id="SSF50486">
    <property type="entry name" value="FMT C-terminal domain-like"/>
    <property type="match status" value="1"/>
</dbReference>
<dbReference type="AlphaFoldDB" id="A0A0S2HVW9"/>
<keyword evidence="3 5" id="KW-0808">Transferase</keyword>
<dbReference type="GO" id="GO:0005829">
    <property type="term" value="C:cytosol"/>
    <property type="evidence" value="ECO:0007669"/>
    <property type="project" value="TreeGrafter"/>
</dbReference>
<comment type="function">
    <text evidence="5">Attaches a formyl group to the free amino group of methionyl-tRNA(fMet). The formyl group appears to play a dual role in the initiator identity of N-formylmethionyl-tRNA by promoting its recognition by IF2 and preventing the misappropriation of this tRNA by the elongation apparatus.</text>
</comment>
<keyword evidence="9" id="KW-1185">Reference proteome</keyword>
<gene>
    <name evidence="8" type="primary">fmt_1</name>
    <name evidence="5" type="synonym">fmt</name>
    <name evidence="8" type="ORF">L21SP5_00437</name>
</gene>
<dbReference type="InterPro" id="IPR002376">
    <property type="entry name" value="Formyl_transf_N"/>
</dbReference>
<dbReference type="PANTHER" id="PTHR11138:SF5">
    <property type="entry name" value="METHIONYL-TRNA FORMYLTRANSFERASE, MITOCHONDRIAL"/>
    <property type="match status" value="1"/>
</dbReference>
<feature type="domain" description="Formyl transferase N-terminal" evidence="6">
    <location>
        <begin position="1"/>
        <end position="176"/>
    </location>
</feature>
<evidence type="ECO:0000259" key="6">
    <source>
        <dbReference type="Pfam" id="PF00551"/>
    </source>
</evidence>
<dbReference type="EC" id="2.1.2.9" evidence="2 5"/>
<accession>A0A0S2HVW9</accession>
<evidence type="ECO:0000256" key="1">
    <source>
        <dbReference type="ARBA" id="ARBA00010699"/>
    </source>
</evidence>